<reference evidence="1" key="1">
    <citation type="submission" date="2020-10" db="EMBL/GenBank/DDBJ databases">
        <authorList>
            <person name="Gilroy R."/>
        </authorList>
    </citation>
    <scope>NUCLEOTIDE SEQUENCE</scope>
    <source>
        <strain evidence="1">ChiHcec3-6078</strain>
    </source>
</reference>
<reference evidence="1" key="2">
    <citation type="journal article" date="2021" name="PeerJ">
        <title>Extensive microbial diversity within the chicken gut microbiome revealed by metagenomics and culture.</title>
        <authorList>
            <person name="Gilroy R."/>
            <person name="Ravi A."/>
            <person name="Getino M."/>
            <person name="Pursley I."/>
            <person name="Horton D.L."/>
            <person name="Alikhan N.F."/>
            <person name="Baker D."/>
            <person name="Gharbi K."/>
            <person name="Hall N."/>
            <person name="Watson M."/>
            <person name="Adriaenssens E.M."/>
            <person name="Foster-Nyarko E."/>
            <person name="Jarju S."/>
            <person name="Secka A."/>
            <person name="Antonio M."/>
            <person name="Oren A."/>
            <person name="Chaudhuri R.R."/>
            <person name="La Ragione R."/>
            <person name="Hildebrand F."/>
            <person name="Pallen M.J."/>
        </authorList>
    </citation>
    <scope>NUCLEOTIDE SEQUENCE</scope>
    <source>
        <strain evidence="1">ChiHcec3-6078</strain>
    </source>
</reference>
<dbReference type="EMBL" id="DVMP01000123">
    <property type="protein sequence ID" value="HIU26144.1"/>
    <property type="molecule type" value="Genomic_DNA"/>
</dbReference>
<organism evidence="1 2">
    <name type="scientific">Candidatus Allocopromorpha excrementigallinarum</name>
    <dbReference type="NCBI Taxonomy" id="2840742"/>
    <lineage>
        <taxon>Bacteria</taxon>
        <taxon>Bacillati</taxon>
        <taxon>Bacillota</taxon>
        <taxon>Clostridia</taxon>
        <taxon>Eubacteriales</taxon>
        <taxon>Eubacteriaceae</taxon>
        <taxon>Eubacteriaceae incertae sedis</taxon>
        <taxon>Candidatus Allocopromorpha</taxon>
    </lineage>
</organism>
<sequence length="64" mass="6939">MNPLDLMLSGMTGEKLLSHVRGRVPDLAVITITARQDVEKTGGSMKASLSDNLFTVTLELPLKK</sequence>
<name>A0A9D1I1D5_9FIRM</name>
<evidence type="ECO:0000313" key="1">
    <source>
        <dbReference type="EMBL" id="HIU26144.1"/>
    </source>
</evidence>
<protein>
    <recommendedName>
        <fullName evidence="3">Response regulatory domain-containing protein</fullName>
    </recommendedName>
</protein>
<dbReference type="SUPFAM" id="SSF52172">
    <property type="entry name" value="CheY-like"/>
    <property type="match status" value="1"/>
</dbReference>
<dbReference type="AlphaFoldDB" id="A0A9D1I1D5"/>
<proteinExistence type="predicted"/>
<dbReference type="Gene3D" id="3.40.50.2300">
    <property type="match status" value="1"/>
</dbReference>
<evidence type="ECO:0008006" key="3">
    <source>
        <dbReference type="Google" id="ProtNLM"/>
    </source>
</evidence>
<gene>
    <name evidence="1" type="ORF">IAC50_06615</name>
</gene>
<accession>A0A9D1I1D5</accession>
<evidence type="ECO:0000313" key="2">
    <source>
        <dbReference type="Proteomes" id="UP000824090"/>
    </source>
</evidence>
<dbReference type="Proteomes" id="UP000824090">
    <property type="component" value="Unassembled WGS sequence"/>
</dbReference>
<dbReference type="InterPro" id="IPR011006">
    <property type="entry name" value="CheY-like_superfamily"/>
</dbReference>
<comment type="caution">
    <text evidence="1">The sequence shown here is derived from an EMBL/GenBank/DDBJ whole genome shotgun (WGS) entry which is preliminary data.</text>
</comment>